<reference evidence="2" key="1">
    <citation type="journal article" date="2020" name="Int. J. Syst. Evol. Microbiol.">
        <title>Reclassification of Francisella noatunensis subsp. orientalis Ottem et al. 2009 as Francisella orientalis sp. nov., Francisella noatunensis subsp. chilensis subsp. nov. and emended description of Francisella noatunensis.</title>
        <authorList>
            <person name="Ramirez-Paredes J.G."/>
            <person name="Larsson P."/>
            <person name="Thompson K.D."/>
            <person name="Penman D.J."/>
            <person name="Busse H.J."/>
            <person name="Ohrman C."/>
            <person name="Sjodin A."/>
            <person name="Soto E."/>
            <person name="Richards R.H."/>
            <person name="Adams A."/>
            <person name="Colquhoun D.J."/>
        </authorList>
    </citation>
    <scope>NUCLEOTIDE SEQUENCE</scope>
    <source>
        <strain evidence="2">LADL-07285A</strain>
    </source>
</reference>
<keyword evidence="1" id="KW-1133">Transmembrane helix</keyword>
<protein>
    <submittedName>
        <fullName evidence="2">Membrane lipoprotein</fullName>
    </submittedName>
</protein>
<feature type="transmembrane region" description="Helical" evidence="1">
    <location>
        <begin position="24"/>
        <end position="45"/>
    </location>
</feature>
<feature type="non-terminal residue" evidence="2">
    <location>
        <position position="1"/>
    </location>
</feature>
<keyword evidence="2" id="KW-0449">Lipoprotein</keyword>
<organism evidence="2 3">
    <name type="scientific">Francisella orientalis</name>
    <dbReference type="NCBI Taxonomy" id="299583"/>
    <lineage>
        <taxon>Bacteria</taxon>
        <taxon>Pseudomonadati</taxon>
        <taxon>Pseudomonadota</taxon>
        <taxon>Gammaproteobacteria</taxon>
        <taxon>Thiotrichales</taxon>
        <taxon>Francisellaceae</taxon>
        <taxon>Francisella</taxon>
    </lineage>
</organism>
<evidence type="ECO:0000313" key="2">
    <source>
        <dbReference type="EMBL" id="NIY56513.1"/>
    </source>
</evidence>
<evidence type="ECO:0000313" key="3">
    <source>
        <dbReference type="Proteomes" id="UP000774689"/>
    </source>
</evidence>
<sequence length="49" mass="5357">FNFLVNMPLSGQGYFGLNAGSEVIVLNIVFNSIWALLAGIIYRVIAIVE</sequence>
<keyword evidence="1" id="KW-0472">Membrane</keyword>
<dbReference type="Proteomes" id="UP000774689">
    <property type="component" value="Unassembled WGS sequence"/>
</dbReference>
<comment type="caution">
    <text evidence="2">The sequence shown here is derived from an EMBL/GenBank/DDBJ whole genome shotgun (WGS) entry which is preliminary data.</text>
</comment>
<name>A0AAW9YPM5_9GAMM</name>
<evidence type="ECO:0000256" key="1">
    <source>
        <dbReference type="SAM" id="Phobius"/>
    </source>
</evidence>
<keyword evidence="1" id="KW-0812">Transmembrane</keyword>
<dbReference type="EMBL" id="QPQM01000007">
    <property type="protein sequence ID" value="NIY56513.1"/>
    <property type="molecule type" value="Genomic_DNA"/>
</dbReference>
<gene>
    <name evidence="2" type="ORF">CHQ83_04005</name>
</gene>
<accession>A0AAW9YPM5</accession>
<dbReference type="AlphaFoldDB" id="A0AAW9YPM5"/>
<proteinExistence type="predicted"/>